<dbReference type="RefSeq" id="WP_017638582.1">
    <property type="nucleotide sequence ID" value="NZ_DAMACH010000051.1"/>
</dbReference>
<sequence length="189" mass="21989">MRTVAHHVKTFRREYRLIPSFVWGSRIFILFASSMLLVVLSIALFFYHHVYLQLPTYANLSYWTLFWEMPMLLGLAQILVEVDRRRFARDNLGKRILGIRQAIVATDRAKRRMISEHFAGREDFAELAKELIEQWEWRQSLERRAGSPATLRTLHFFNLPSASNFATYLGGLLAVIAAVVVALLDKETF</sequence>
<dbReference type="Proteomes" id="UP000078356">
    <property type="component" value="Unassembled WGS sequence"/>
</dbReference>
<comment type="caution">
    <text evidence="2">The sequence shown here is derived from an EMBL/GenBank/DDBJ whole genome shotgun (WGS) entry which is preliminary data.</text>
</comment>
<dbReference type="OrthoDB" id="6849391at2"/>
<protein>
    <submittedName>
        <fullName evidence="2">Uncharacterized protein</fullName>
    </submittedName>
</protein>
<keyword evidence="1" id="KW-0472">Membrane</keyword>
<feature type="transmembrane region" description="Helical" evidence="1">
    <location>
        <begin position="60"/>
        <end position="80"/>
    </location>
</feature>
<feature type="transmembrane region" description="Helical" evidence="1">
    <location>
        <begin position="21"/>
        <end position="48"/>
    </location>
</feature>
<evidence type="ECO:0000313" key="3">
    <source>
        <dbReference type="Proteomes" id="UP000078356"/>
    </source>
</evidence>
<evidence type="ECO:0000313" key="2">
    <source>
        <dbReference type="EMBL" id="OAN24161.1"/>
    </source>
</evidence>
<keyword evidence="1" id="KW-0812">Transmembrane</keyword>
<organism evidence="2 3">
    <name type="scientific">Pseudomonas oryzihabitans</name>
    <dbReference type="NCBI Taxonomy" id="47885"/>
    <lineage>
        <taxon>Bacteria</taxon>
        <taxon>Pseudomonadati</taxon>
        <taxon>Pseudomonadota</taxon>
        <taxon>Gammaproteobacteria</taxon>
        <taxon>Pseudomonadales</taxon>
        <taxon>Pseudomonadaceae</taxon>
        <taxon>Pseudomonas</taxon>
    </lineage>
</organism>
<proteinExistence type="predicted"/>
<feature type="transmembrane region" description="Helical" evidence="1">
    <location>
        <begin position="165"/>
        <end position="184"/>
    </location>
</feature>
<keyword evidence="1" id="KW-1133">Transmembrane helix</keyword>
<dbReference type="EMBL" id="LWCR01000066">
    <property type="protein sequence ID" value="OAN24161.1"/>
    <property type="molecule type" value="Genomic_DNA"/>
</dbReference>
<name>A0A178L3Y8_9PSED</name>
<dbReference type="AlphaFoldDB" id="A0A178L3Y8"/>
<reference evidence="2 3" key="1">
    <citation type="submission" date="2016-04" db="EMBL/GenBank/DDBJ databases">
        <title>Draft Genome Sequences of Staphylococcus capitis Strain H36, S. capitis Strain H65, S. cohnii Strain H62, S. hominis Strain H69, Mycobacterium iranicum Strain H39, Plantibacter sp. Strain H53, Pseudomonas oryzihabitans Strain H72, and Microbacterium sp. Strain H83, isolated from residential settings.</title>
        <authorList>
            <person name="Lymperopoulou D."/>
            <person name="Adams R.I."/>
            <person name="Lindow S."/>
            <person name="Coil D.A."/>
            <person name="Jospin G."/>
            <person name="Eisen J.A."/>
        </authorList>
    </citation>
    <scope>NUCLEOTIDE SEQUENCE [LARGE SCALE GENOMIC DNA]</scope>
    <source>
        <strain evidence="2 3">H72</strain>
    </source>
</reference>
<accession>A0A178L3Y8</accession>
<evidence type="ECO:0000256" key="1">
    <source>
        <dbReference type="SAM" id="Phobius"/>
    </source>
</evidence>
<gene>
    <name evidence="2" type="ORF">A4V15_24400</name>
</gene>